<gene>
    <name evidence="1" type="ORF">HMPREF0623_1074</name>
</gene>
<evidence type="ECO:0000313" key="2">
    <source>
        <dbReference type="Proteomes" id="UP000004470"/>
    </source>
</evidence>
<evidence type="ECO:0000313" key="1">
    <source>
        <dbReference type="EMBL" id="EFL95337.1"/>
    </source>
</evidence>
<dbReference type="AlphaFoldDB" id="E0NGM7"/>
<accession>E0NGM7</accession>
<organism evidence="1 2">
    <name type="scientific">Pediococcus acidilactici DSM 20284</name>
    <dbReference type="NCBI Taxonomy" id="862514"/>
    <lineage>
        <taxon>Bacteria</taxon>
        <taxon>Bacillati</taxon>
        <taxon>Bacillota</taxon>
        <taxon>Bacilli</taxon>
        <taxon>Lactobacillales</taxon>
        <taxon>Lactobacillaceae</taxon>
        <taxon>Pediococcus</taxon>
        <taxon>Pediococcus acidilactici group</taxon>
    </lineage>
</organism>
<comment type="caution">
    <text evidence="1">The sequence shown here is derived from an EMBL/GenBank/DDBJ whole genome shotgun (WGS) entry which is preliminary data.</text>
</comment>
<sequence>MVAIKGIEGTLTPLVLRVVTLNLYLKLSDNYKNSSYHYTITD</sequence>
<name>E0NGM7_PEDAC</name>
<dbReference type="EMBL" id="AEEG01000004">
    <property type="protein sequence ID" value="EFL95337.1"/>
    <property type="molecule type" value="Genomic_DNA"/>
</dbReference>
<protein>
    <submittedName>
        <fullName evidence="1">Uncharacterized protein</fullName>
    </submittedName>
</protein>
<reference evidence="1" key="1">
    <citation type="submission" date="2010-07" db="EMBL/GenBank/DDBJ databases">
        <authorList>
            <person name="Muzny D."/>
            <person name="Qin X."/>
            <person name="Deng J."/>
            <person name="Jiang H."/>
            <person name="Liu Y."/>
            <person name="Qu J."/>
            <person name="Song X.-Z."/>
            <person name="Zhang L."/>
            <person name="Thornton R."/>
            <person name="Coyle M."/>
            <person name="Francisco L."/>
            <person name="Jackson L."/>
            <person name="Javaid M."/>
            <person name="Korchina V."/>
            <person name="Kovar C."/>
            <person name="Mata R."/>
            <person name="Mathew T."/>
            <person name="Ngo R."/>
            <person name="Nguyen L."/>
            <person name="Nguyen N."/>
            <person name="Okwuonu G."/>
            <person name="Ongeri F."/>
            <person name="Pham C."/>
            <person name="Simmons D."/>
            <person name="Wilczek-Boney K."/>
            <person name="Hale W."/>
            <person name="Jakkamsetti A."/>
            <person name="Pham P."/>
            <person name="Ruth R."/>
            <person name="San Lucas F."/>
            <person name="Warren J."/>
            <person name="Zhang J."/>
            <person name="Zhao Z."/>
            <person name="Zhou C."/>
            <person name="Zhu D."/>
            <person name="Lee S."/>
            <person name="Bess C."/>
            <person name="Blankenburg K."/>
            <person name="Forbes L."/>
            <person name="Fu Q."/>
            <person name="Gubbala S."/>
            <person name="Hirani K."/>
            <person name="Jayaseelan J.C."/>
            <person name="Lara F."/>
            <person name="Munidasa M."/>
            <person name="Palculict T."/>
            <person name="Patil S."/>
            <person name="Pu L.-L."/>
            <person name="Saada N."/>
            <person name="Tang L."/>
            <person name="Weissenberger G."/>
            <person name="Zhu Y."/>
            <person name="Hemphill L."/>
            <person name="Shang Y."/>
            <person name="Youmans B."/>
            <person name="Ayvaz T."/>
            <person name="Ross M."/>
            <person name="Santibanez J."/>
            <person name="Aqrawi P."/>
            <person name="Gross S."/>
            <person name="Joshi V."/>
            <person name="Fowler G."/>
            <person name="Nazareth L."/>
            <person name="Reid J."/>
            <person name="Worley K."/>
            <person name="Petrosino J."/>
            <person name="Highlander S."/>
            <person name="Gibbs R."/>
        </authorList>
    </citation>
    <scope>NUCLEOTIDE SEQUENCE [LARGE SCALE GENOMIC DNA]</scope>
    <source>
        <strain evidence="1">DSM 20284</strain>
    </source>
</reference>
<dbReference type="HOGENOM" id="CLU_3255403_0_0_9"/>
<keyword evidence="2" id="KW-1185">Reference proteome</keyword>
<proteinExistence type="predicted"/>
<dbReference type="Proteomes" id="UP000004470">
    <property type="component" value="Unassembled WGS sequence"/>
</dbReference>